<feature type="non-terminal residue" evidence="2">
    <location>
        <position position="1"/>
    </location>
</feature>
<feature type="compositionally biased region" description="Low complexity" evidence="1">
    <location>
        <begin position="301"/>
        <end position="312"/>
    </location>
</feature>
<evidence type="ECO:0000313" key="2">
    <source>
        <dbReference type="EMBL" id="CBY16219.1"/>
    </source>
</evidence>
<evidence type="ECO:0000313" key="3">
    <source>
        <dbReference type="Proteomes" id="UP000001307"/>
    </source>
</evidence>
<proteinExistence type="predicted"/>
<name>E4Y2Z2_OIKDI</name>
<feature type="region of interest" description="Disordered" evidence="1">
    <location>
        <begin position="117"/>
        <end position="352"/>
    </location>
</feature>
<feature type="compositionally biased region" description="Basic residues" evidence="1">
    <location>
        <begin position="340"/>
        <end position="352"/>
    </location>
</feature>
<keyword evidence="3" id="KW-1185">Reference proteome</keyword>
<evidence type="ECO:0000256" key="1">
    <source>
        <dbReference type="SAM" id="MobiDB-lite"/>
    </source>
</evidence>
<organism evidence="2">
    <name type="scientific">Oikopleura dioica</name>
    <name type="common">Tunicate</name>
    <dbReference type="NCBI Taxonomy" id="34765"/>
    <lineage>
        <taxon>Eukaryota</taxon>
        <taxon>Metazoa</taxon>
        <taxon>Chordata</taxon>
        <taxon>Tunicata</taxon>
        <taxon>Appendicularia</taxon>
        <taxon>Copelata</taxon>
        <taxon>Oikopleuridae</taxon>
        <taxon>Oikopleura</taxon>
    </lineage>
</organism>
<feature type="compositionally biased region" description="Basic residues" evidence="1">
    <location>
        <begin position="254"/>
        <end position="279"/>
    </location>
</feature>
<feature type="compositionally biased region" description="Low complexity" evidence="1">
    <location>
        <begin position="227"/>
        <end position="243"/>
    </location>
</feature>
<dbReference type="InParanoid" id="E4Y2Z2"/>
<reference evidence="2" key="1">
    <citation type="journal article" date="2010" name="Science">
        <title>Plasticity of animal genome architecture unmasked by rapid evolution of a pelagic tunicate.</title>
        <authorList>
            <person name="Denoeud F."/>
            <person name="Henriet S."/>
            <person name="Mungpakdee S."/>
            <person name="Aury J.M."/>
            <person name="Da Silva C."/>
            <person name="Brinkmann H."/>
            <person name="Mikhaleva J."/>
            <person name="Olsen L.C."/>
            <person name="Jubin C."/>
            <person name="Canestro C."/>
            <person name="Bouquet J.M."/>
            <person name="Danks G."/>
            <person name="Poulain J."/>
            <person name="Campsteijn C."/>
            <person name="Adamski M."/>
            <person name="Cross I."/>
            <person name="Yadetie F."/>
            <person name="Muffato M."/>
            <person name="Louis A."/>
            <person name="Butcher S."/>
            <person name="Tsagkogeorga G."/>
            <person name="Konrad A."/>
            <person name="Singh S."/>
            <person name="Jensen M.F."/>
            <person name="Cong E.H."/>
            <person name="Eikeseth-Otteraa H."/>
            <person name="Noel B."/>
            <person name="Anthouard V."/>
            <person name="Porcel B.M."/>
            <person name="Kachouri-Lafond R."/>
            <person name="Nishino A."/>
            <person name="Ugolini M."/>
            <person name="Chourrout P."/>
            <person name="Nishida H."/>
            <person name="Aasland R."/>
            <person name="Huzurbazar S."/>
            <person name="Westhof E."/>
            <person name="Delsuc F."/>
            <person name="Lehrach H."/>
            <person name="Reinhardt R."/>
            <person name="Weissenbach J."/>
            <person name="Roy S.W."/>
            <person name="Artiguenave F."/>
            <person name="Postlethwait J.H."/>
            <person name="Manak J.R."/>
            <person name="Thompson E.M."/>
            <person name="Jaillon O."/>
            <person name="Du Pasquier L."/>
            <person name="Boudinot P."/>
            <person name="Liberles D.A."/>
            <person name="Volff J.N."/>
            <person name="Philippe H."/>
            <person name="Lenhard B."/>
            <person name="Roest Crollius H."/>
            <person name="Wincker P."/>
            <person name="Chourrout D."/>
        </authorList>
    </citation>
    <scope>NUCLEOTIDE SEQUENCE [LARGE SCALE GENOMIC DNA]</scope>
</reference>
<dbReference type="Proteomes" id="UP000001307">
    <property type="component" value="Unassembled WGS sequence"/>
</dbReference>
<feature type="compositionally biased region" description="Basic and acidic residues" evidence="1">
    <location>
        <begin position="280"/>
        <end position="299"/>
    </location>
</feature>
<gene>
    <name evidence="2" type="ORF">GSOID_T00016559001</name>
</gene>
<feature type="compositionally biased region" description="Basic and acidic residues" evidence="1">
    <location>
        <begin position="324"/>
        <end position="339"/>
    </location>
</feature>
<dbReference type="AlphaFoldDB" id="E4Y2Z2"/>
<protein>
    <submittedName>
        <fullName evidence="2">Uncharacterized protein</fullName>
    </submittedName>
</protein>
<sequence>QLRDHEGKEAHNHRVAIDCQKARKAFRLAQGVCRRTTAPKTKGQINSPCTERSFLVTMKKRPTGDEFTVAELQGVAGVNIAIQVARAVRIHLNDDNEDNPLDEEVPPLEDINELQGELQGEPPVPNENNDDEVPPPGPVTPTRRPEQPPGPHEENDDEVPLPNPVTPTRRAEKTQGPSDTDSDSEPSLQQDEQTDASSENTSDLTTDSEEGEDRSFLPPKGSETEESTSSESEQPTSSENSPQIEQGGRDKATSRRRSRRSKANARKSPKTRSKRKTKRPEKNASSEQCPEHSSNEDHPVASSPILILSSESSGEEAETVSPETDPRPDHVGEIRDYVGRTRHNANRTPNRGRRRMKLQGVTLLADSVTLRDHTAVSDEEILPERYVPVRFRLWEDQSTTFPTLTLPTTEFMNAHQKALVNIIRGCETVLTALHGIQPDPEILVERLTEYYDQNYVKVPSSVRNLFQLAREVGTYGKQDFNKRPTIMIYHSCFTRFVP</sequence>
<accession>E4Y2Z2</accession>
<dbReference type="EMBL" id="FN653974">
    <property type="protein sequence ID" value="CBY16219.1"/>
    <property type="molecule type" value="Genomic_DNA"/>
</dbReference>
<feature type="compositionally biased region" description="Polar residues" evidence="1">
    <location>
        <begin position="175"/>
        <end position="205"/>
    </location>
</feature>